<dbReference type="Proteomes" id="UP000050816">
    <property type="component" value="Unassembled WGS sequence"/>
</dbReference>
<evidence type="ECO:0000313" key="2">
    <source>
        <dbReference type="EMBL" id="KRL87672.1"/>
    </source>
</evidence>
<name>A0A0R1U956_9LACO</name>
<proteinExistence type="predicted"/>
<feature type="chain" id="PRO_5038486168" description="Extracellular protein" evidence="1">
    <location>
        <begin position="21"/>
        <end position="337"/>
    </location>
</feature>
<reference evidence="2 3" key="1">
    <citation type="journal article" date="2015" name="Genome Announc.">
        <title>Expanding the biotechnology potential of lactobacilli through comparative genomics of 213 strains and associated genera.</title>
        <authorList>
            <person name="Sun Z."/>
            <person name="Harris H.M."/>
            <person name="McCann A."/>
            <person name="Guo C."/>
            <person name="Argimon S."/>
            <person name="Zhang W."/>
            <person name="Yang X."/>
            <person name="Jeffery I.B."/>
            <person name="Cooney J.C."/>
            <person name="Kagawa T.F."/>
            <person name="Liu W."/>
            <person name="Song Y."/>
            <person name="Salvetti E."/>
            <person name="Wrobel A."/>
            <person name="Rasinkangas P."/>
            <person name="Parkhill J."/>
            <person name="Rea M.C."/>
            <person name="O'Sullivan O."/>
            <person name="Ritari J."/>
            <person name="Douillard F.P."/>
            <person name="Paul Ross R."/>
            <person name="Yang R."/>
            <person name="Briner A.E."/>
            <person name="Felis G.E."/>
            <person name="de Vos W.M."/>
            <person name="Barrangou R."/>
            <person name="Klaenhammer T.R."/>
            <person name="Caufield P.W."/>
            <person name="Cui Y."/>
            <person name="Zhang H."/>
            <person name="O'Toole P.W."/>
        </authorList>
    </citation>
    <scope>NUCLEOTIDE SEQUENCE [LARGE SCALE GENOMIC DNA]</scope>
    <source>
        <strain evidence="2 3">DSM 15946</strain>
    </source>
</reference>
<dbReference type="InterPro" id="IPR009343">
    <property type="entry name" value="DUF1002"/>
</dbReference>
<dbReference type="AlphaFoldDB" id="A0A0R1U956"/>
<keyword evidence="1" id="KW-0732">Signal</keyword>
<organism evidence="2 3">
    <name type="scientific">Limosilactobacillus ingluviei DSM 15946</name>
    <dbReference type="NCBI Taxonomy" id="1423760"/>
    <lineage>
        <taxon>Bacteria</taxon>
        <taxon>Bacillati</taxon>
        <taxon>Bacillota</taxon>
        <taxon>Bacilli</taxon>
        <taxon>Lactobacillales</taxon>
        <taxon>Lactobacillaceae</taxon>
        <taxon>Limosilactobacillus</taxon>
    </lineage>
</organism>
<protein>
    <recommendedName>
        <fullName evidence="4">Extracellular protein</fullName>
    </recommendedName>
</protein>
<feature type="signal peptide" evidence="1">
    <location>
        <begin position="1"/>
        <end position="20"/>
    </location>
</feature>
<evidence type="ECO:0000313" key="3">
    <source>
        <dbReference type="Proteomes" id="UP000050816"/>
    </source>
</evidence>
<dbReference type="EMBL" id="AZFK01000088">
    <property type="protein sequence ID" value="KRL87672.1"/>
    <property type="molecule type" value="Genomic_DNA"/>
</dbReference>
<gene>
    <name evidence="2" type="ORF">FC43_GL000987</name>
</gene>
<dbReference type="RefSeq" id="WP_056955635.1">
    <property type="nucleotide sequence ID" value="NZ_AZFK01000088.1"/>
</dbReference>
<dbReference type="Pfam" id="PF06207">
    <property type="entry name" value="DUF1002"/>
    <property type="match status" value="1"/>
</dbReference>
<evidence type="ECO:0008006" key="4">
    <source>
        <dbReference type="Google" id="ProtNLM"/>
    </source>
</evidence>
<accession>A0A0R1U956</accession>
<dbReference type="PATRIC" id="fig|1423760.3.peg.1020"/>
<sequence>MKNTKRTLAIVLTAAIVATAAGPVSQALVLPTPVQAAQTGSSQQTASLNQAYVVYGAGAPQSVYANLNDVMDVDSSFTKLTATGQDYATYISHGAPATDASMISSVAIAPTDPSSGVKVNVKKYNGQSNITKVTAQQYAMVAQMAGVTDITITVTANRAVSGESALTGVYKAFAADGHQLDTQNTAAANSVLTATQAAIDANSDDQAYAGKLMAAVGDTSKQVAQEKQKGNNLTKVQIEVILKQALEKRGVADQTTANQQSQIAGSLVNFQNSPIASSKTYVTNVTNTINNVKNSTGDLMNKAKNWLNSDSGKQAANQASNWFQRLVNWVKGLFQQN</sequence>
<comment type="caution">
    <text evidence="2">The sequence shown here is derived from an EMBL/GenBank/DDBJ whole genome shotgun (WGS) entry which is preliminary data.</text>
</comment>
<evidence type="ECO:0000256" key="1">
    <source>
        <dbReference type="SAM" id="SignalP"/>
    </source>
</evidence>